<feature type="compositionally biased region" description="Polar residues" evidence="4">
    <location>
        <begin position="1"/>
        <end position="10"/>
    </location>
</feature>
<feature type="compositionally biased region" description="Low complexity" evidence="4">
    <location>
        <begin position="19"/>
        <end position="48"/>
    </location>
</feature>
<accession>A0AA88LGV0</accession>
<name>A0AA88LGV0_ARTSF</name>
<keyword evidence="2" id="KW-0863">Zinc-finger</keyword>
<protein>
    <recommendedName>
        <fullName evidence="5">3CxxC-type domain-containing protein</fullName>
    </recommendedName>
</protein>
<evidence type="ECO:0000256" key="1">
    <source>
        <dbReference type="ARBA" id="ARBA00022723"/>
    </source>
</evidence>
<evidence type="ECO:0000256" key="2">
    <source>
        <dbReference type="ARBA" id="ARBA00022771"/>
    </source>
</evidence>
<dbReference type="AlphaFoldDB" id="A0AA88LGV0"/>
<evidence type="ECO:0000259" key="5">
    <source>
        <dbReference type="SMART" id="SM01328"/>
    </source>
</evidence>
<evidence type="ECO:0000313" key="6">
    <source>
        <dbReference type="EMBL" id="KAK2726374.1"/>
    </source>
</evidence>
<reference evidence="6" key="1">
    <citation type="submission" date="2023-07" db="EMBL/GenBank/DDBJ databases">
        <title>Chromosome-level genome assembly of Artemia franciscana.</title>
        <authorList>
            <person name="Jo E."/>
        </authorList>
    </citation>
    <scope>NUCLEOTIDE SEQUENCE</scope>
    <source>
        <tissue evidence="6">Whole body</tissue>
    </source>
</reference>
<feature type="domain" description="3CxxC-type" evidence="5">
    <location>
        <begin position="104"/>
        <end position="172"/>
    </location>
</feature>
<dbReference type="InterPro" id="IPR033446">
    <property type="entry name" value="ZCCHC24_Znf-3CxxC"/>
</dbReference>
<feature type="region of interest" description="Disordered" evidence="4">
    <location>
        <begin position="1"/>
        <end position="53"/>
    </location>
</feature>
<gene>
    <name evidence="6" type="ORF">QYM36_000719</name>
</gene>
<dbReference type="Pfam" id="PF17180">
    <property type="entry name" value="Zn_ribbon_3CxxC_2"/>
    <property type="match status" value="1"/>
</dbReference>
<sequence length="192" mass="21537">MGNWISNARNAKNDGHSPNSNRRNTRNANTSNLFHNSSNTRNANTSNTPETSDWDLGAIVTATGAATGVVYAGSKLLSTENVRKSETKDRLKSQNLTPYQDEKRVFGEFRCPKCYRKWMSASSWANCGQDCIVCKIKVYPHKQRPLEKPDGLDVSDPSKAHPQHLCEKCRALGHNCRRSRQKSLTNWSSLLV</sequence>
<keyword evidence="1" id="KW-0479">Metal-binding</keyword>
<organism evidence="6 7">
    <name type="scientific">Artemia franciscana</name>
    <name type="common">Brine shrimp</name>
    <name type="synonym">Artemia sanfranciscana</name>
    <dbReference type="NCBI Taxonomy" id="6661"/>
    <lineage>
        <taxon>Eukaryota</taxon>
        <taxon>Metazoa</taxon>
        <taxon>Ecdysozoa</taxon>
        <taxon>Arthropoda</taxon>
        <taxon>Crustacea</taxon>
        <taxon>Branchiopoda</taxon>
        <taxon>Anostraca</taxon>
        <taxon>Artemiidae</taxon>
        <taxon>Artemia</taxon>
    </lineage>
</organism>
<dbReference type="EMBL" id="JAVRJZ010000002">
    <property type="protein sequence ID" value="KAK2726374.1"/>
    <property type="molecule type" value="Genomic_DNA"/>
</dbReference>
<dbReference type="Pfam" id="PF23490">
    <property type="entry name" value="ZCCHC24_C"/>
    <property type="match status" value="1"/>
</dbReference>
<dbReference type="Proteomes" id="UP001187531">
    <property type="component" value="Unassembled WGS sequence"/>
</dbReference>
<keyword evidence="3" id="KW-0862">Zinc</keyword>
<dbReference type="GO" id="GO:0008270">
    <property type="term" value="F:zinc ion binding"/>
    <property type="evidence" value="ECO:0007669"/>
    <property type="project" value="UniProtKB-KW"/>
</dbReference>
<evidence type="ECO:0000256" key="4">
    <source>
        <dbReference type="SAM" id="MobiDB-lite"/>
    </source>
</evidence>
<evidence type="ECO:0000256" key="3">
    <source>
        <dbReference type="ARBA" id="ARBA00022833"/>
    </source>
</evidence>
<keyword evidence="7" id="KW-1185">Reference proteome</keyword>
<dbReference type="InterPro" id="IPR057809">
    <property type="entry name" value="ZCCHC24_C"/>
</dbReference>
<evidence type="ECO:0000313" key="7">
    <source>
        <dbReference type="Proteomes" id="UP001187531"/>
    </source>
</evidence>
<proteinExistence type="predicted"/>
<comment type="caution">
    <text evidence="6">The sequence shown here is derived from an EMBL/GenBank/DDBJ whole genome shotgun (WGS) entry which is preliminary data.</text>
</comment>
<dbReference type="InterPro" id="IPR027377">
    <property type="entry name" value="ZAR1/RTP1-5-like_Znf-3CxxC"/>
</dbReference>
<dbReference type="SMART" id="SM01328">
    <property type="entry name" value="zf-3CxxC"/>
    <property type="match status" value="1"/>
</dbReference>